<dbReference type="EMBL" id="KL584702">
    <property type="protein sequence ID" value="KEQ77512.1"/>
    <property type="molecule type" value="Genomic_DNA"/>
</dbReference>
<feature type="compositionally biased region" description="Basic and acidic residues" evidence="1">
    <location>
        <begin position="458"/>
        <end position="488"/>
    </location>
</feature>
<organism evidence="2 3">
    <name type="scientific">Aureobasidium namibiae CBS 147.97</name>
    <dbReference type="NCBI Taxonomy" id="1043004"/>
    <lineage>
        <taxon>Eukaryota</taxon>
        <taxon>Fungi</taxon>
        <taxon>Dikarya</taxon>
        <taxon>Ascomycota</taxon>
        <taxon>Pezizomycotina</taxon>
        <taxon>Dothideomycetes</taxon>
        <taxon>Dothideomycetidae</taxon>
        <taxon>Dothideales</taxon>
        <taxon>Saccotheciaceae</taxon>
        <taxon>Aureobasidium</taxon>
    </lineage>
</organism>
<gene>
    <name evidence="2" type="ORF">M436DRAFT_36899</name>
</gene>
<reference evidence="2 3" key="1">
    <citation type="journal article" date="2014" name="BMC Genomics">
        <title>Genome sequencing of four Aureobasidium pullulans varieties: biotechnological potential, stress tolerance, and description of new species.</title>
        <authorList>
            <person name="Gostin Ar C."/>
            <person name="Ohm R.A."/>
            <person name="Kogej T."/>
            <person name="Sonjak S."/>
            <person name="Turk M."/>
            <person name="Zajc J."/>
            <person name="Zalar P."/>
            <person name="Grube M."/>
            <person name="Sun H."/>
            <person name="Han J."/>
            <person name="Sharma A."/>
            <person name="Chiniquy J."/>
            <person name="Ngan C.Y."/>
            <person name="Lipzen A."/>
            <person name="Barry K."/>
            <person name="Grigoriev I.V."/>
            <person name="Gunde-Cimerman N."/>
        </authorList>
    </citation>
    <scope>NUCLEOTIDE SEQUENCE [LARGE SCALE GENOMIC DNA]</scope>
    <source>
        <strain evidence="2 3">CBS 147.97</strain>
    </source>
</reference>
<evidence type="ECO:0000313" key="3">
    <source>
        <dbReference type="Proteomes" id="UP000027730"/>
    </source>
</evidence>
<evidence type="ECO:0000313" key="2">
    <source>
        <dbReference type="EMBL" id="KEQ77512.1"/>
    </source>
</evidence>
<dbReference type="HOGENOM" id="CLU_009555_1_0_1"/>
<evidence type="ECO:0000256" key="1">
    <source>
        <dbReference type="SAM" id="MobiDB-lite"/>
    </source>
</evidence>
<feature type="compositionally biased region" description="Polar residues" evidence="1">
    <location>
        <begin position="167"/>
        <end position="179"/>
    </location>
</feature>
<dbReference type="OrthoDB" id="5327538at2759"/>
<dbReference type="AlphaFoldDB" id="A0A074X618"/>
<keyword evidence="3" id="KW-1185">Reference proteome</keyword>
<dbReference type="Proteomes" id="UP000027730">
    <property type="component" value="Unassembled WGS sequence"/>
</dbReference>
<accession>A0A074X618</accession>
<sequence>MDPSSKSISGTTLTSRPSFAFPTPSSNTSAPQLLFGEIDSSCGQSFRSARSTCSLILCPNPSFLEFWNTEKCRGKLAHFLARSDLLTLRLVCHGISERVTDQSFSSVDITSRTRTFSRPARLAALQRIGHHMKEVTFHLPKSMDTTLPPLIDPWTGEQKEFAWKPSAAQSRDAGTSTKQPRYGDTEITELLTRQYPPLFHAATNVQSFVDAMSCLINLQHLENSRRAEDEAISHRVQGVDIMQVALRSLLYAVERAGLKHLHTVTLSNIWQTDIIALSSLTMCANPSSAKRWSNVHVLDLSMSSASNSSLKTDQLKLLREYIRGYKGLRRLTFRWIGARGPSPLPELVLEQKHLHPALREASPSSSAALFPHLEHLTLNNASISALQIQRLIQTHKSTLLEINLENVVLRDGNWRDAMGNMHGVEVKTTSPCFKEEGDVPIMLAPSMLPRHSQPRAPNAERKGQTSEATDRTRRMLLADELRQRESSGHRTQKPNGRDRKRKKAKNTTASPVQQLKKKCGDLLGWRRNGPTLVVG</sequence>
<dbReference type="GeneID" id="25408721"/>
<feature type="region of interest" description="Disordered" evidence="1">
    <location>
        <begin position="1"/>
        <end position="25"/>
    </location>
</feature>
<name>A0A074X618_9PEZI</name>
<feature type="region of interest" description="Disordered" evidence="1">
    <location>
        <begin position="448"/>
        <end position="535"/>
    </location>
</feature>
<protein>
    <submittedName>
        <fullName evidence="2">Uncharacterized protein</fullName>
    </submittedName>
</protein>
<proteinExistence type="predicted"/>
<feature type="region of interest" description="Disordered" evidence="1">
    <location>
        <begin position="163"/>
        <end position="183"/>
    </location>
</feature>
<dbReference type="RefSeq" id="XP_013431944.1">
    <property type="nucleotide sequence ID" value="XM_013576490.1"/>
</dbReference>
<dbReference type="SUPFAM" id="SSF52047">
    <property type="entry name" value="RNI-like"/>
    <property type="match status" value="1"/>
</dbReference>
<dbReference type="STRING" id="1043004.A0A074X618"/>